<evidence type="ECO:0000313" key="3">
    <source>
        <dbReference type="Proteomes" id="UP001044222"/>
    </source>
</evidence>
<feature type="compositionally biased region" description="Basic residues" evidence="1">
    <location>
        <begin position="47"/>
        <end position="57"/>
    </location>
</feature>
<feature type="non-terminal residue" evidence="2">
    <location>
        <position position="1"/>
    </location>
</feature>
<reference evidence="2" key="1">
    <citation type="submission" date="2021-01" db="EMBL/GenBank/DDBJ databases">
        <title>A chromosome-scale assembly of European eel, Anguilla anguilla.</title>
        <authorList>
            <person name="Henkel C."/>
            <person name="Jong-Raadsen S.A."/>
            <person name="Dufour S."/>
            <person name="Weltzien F.-A."/>
            <person name="Palstra A.P."/>
            <person name="Pelster B."/>
            <person name="Spaink H.P."/>
            <person name="Van Den Thillart G.E."/>
            <person name="Jansen H."/>
            <person name="Zahm M."/>
            <person name="Klopp C."/>
            <person name="Cedric C."/>
            <person name="Louis A."/>
            <person name="Berthelot C."/>
            <person name="Parey E."/>
            <person name="Roest Crollius H."/>
            <person name="Montfort J."/>
            <person name="Robinson-Rechavi M."/>
            <person name="Bucao C."/>
            <person name="Bouchez O."/>
            <person name="Gislard M."/>
            <person name="Lluch J."/>
            <person name="Milhes M."/>
            <person name="Lampietro C."/>
            <person name="Lopez Roques C."/>
            <person name="Donnadieu C."/>
            <person name="Braasch I."/>
            <person name="Desvignes T."/>
            <person name="Postlethwait J."/>
            <person name="Bobe J."/>
            <person name="Guiguen Y."/>
            <person name="Dirks R."/>
        </authorList>
    </citation>
    <scope>NUCLEOTIDE SEQUENCE</scope>
    <source>
        <strain evidence="2">Tag_6206</strain>
        <tissue evidence="2">Liver</tissue>
    </source>
</reference>
<evidence type="ECO:0000313" key="2">
    <source>
        <dbReference type="EMBL" id="KAG5847169.1"/>
    </source>
</evidence>
<gene>
    <name evidence="2" type="ORF">ANANG_G00123170</name>
</gene>
<accession>A0A9D3RXB8</accession>
<keyword evidence="3" id="KW-1185">Reference proteome</keyword>
<dbReference type="Proteomes" id="UP001044222">
    <property type="component" value="Chromosome 6"/>
</dbReference>
<dbReference type="AlphaFoldDB" id="A0A9D3RXB8"/>
<organism evidence="2 3">
    <name type="scientific">Anguilla anguilla</name>
    <name type="common">European freshwater eel</name>
    <name type="synonym">Muraena anguilla</name>
    <dbReference type="NCBI Taxonomy" id="7936"/>
    <lineage>
        <taxon>Eukaryota</taxon>
        <taxon>Metazoa</taxon>
        <taxon>Chordata</taxon>
        <taxon>Craniata</taxon>
        <taxon>Vertebrata</taxon>
        <taxon>Euteleostomi</taxon>
        <taxon>Actinopterygii</taxon>
        <taxon>Neopterygii</taxon>
        <taxon>Teleostei</taxon>
        <taxon>Anguilliformes</taxon>
        <taxon>Anguillidae</taxon>
        <taxon>Anguilla</taxon>
    </lineage>
</organism>
<proteinExistence type="predicted"/>
<protein>
    <submittedName>
        <fullName evidence="2">Uncharacterized protein</fullName>
    </submittedName>
</protein>
<name>A0A9D3RXB8_ANGAN</name>
<evidence type="ECO:0000256" key="1">
    <source>
        <dbReference type="SAM" id="MobiDB-lite"/>
    </source>
</evidence>
<feature type="region of interest" description="Disordered" evidence="1">
    <location>
        <begin position="22"/>
        <end position="57"/>
    </location>
</feature>
<sequence length="97" mass="11453">MKHTEAGSIFQRSITWVARQSARRCSSPGKASRGRRIQDPAQQFKSNNKKTNTHTKKTWPREYVQSCSKFSFQRSLWRMQKILFHVVVAQDDRRTLQ</sequence>
<comment type="caution">
    <text evidence="2">The sequence shown here is derived from an EMBL/GenBank/DDBJ whole genome shotgun (WGS) entry which is preliminary data.</text>
</comment>
<dbReference type="EMBL" id="JAFIRN010000006">
    <property type="protein sequence ID" value="KAG5847169.1"/>
    <property type="molecule type" value="Genomic_DNA"/>
</dbReference>